<name>G0RY66_CHATD</name>
<dbReference type="Proteomes" id="UP000008066">
    <property type="component" value="Unassembled WGS sequence"/>
</dbReference>
<feature type="region of interest" description="Disordered" evidence="1">
    <location>
        <begin position="1"/>
        <end position="30"/>
    </location>
</feature>
<dbReference type="AlphaFoldDB" id="G0RY66"/>
<protein>
    <submittedName>
        <fullName evidence="2">Uncharacterized protein</fullName>
    </submittedName>
</protein>
<evidence type="ECO:0000313" key="3">
    <source>
        <dbReference type="Proteomes" id="UP000008066"/>
    </source>
</evidence>
<sequence>MLAVLPLSQPTSSNSYMNITNSTSSNGSTIKGFPLLGNSRILAGPIVASQRDQEPPTPNSLIEEKCQTTQPTETPFTAKEAAEFARMGACLIALPPEEGPWKDPVFGNGN</sequence>
<dbReference type="KEGG" id="cthr:CTHT_0005600"/>
<dbReference type="EMBL" id="GL988032">
    <property type="protein sequence ID" value="EGS23852.1"/>
    <property type="molecule type" value="Genomic_DNA"/>
</dbReference>
<evidence type="ECO:0000313" key="2">
    <source>
        <dbReference type="EMBL" id="EGS23852.1"/>
    </source>
</evidence>
<feature type="compositionally biased region" description="Low complexity" evidence="1">
    <location>
        <begin position="18"/>
        <end position="30"/>
    </location>
</feature>
<organism evidence="3">
    <name type="scientific">Chaetomium thermophilum (strain DSM 1495 / CBS 144.50 / IMI 039719)</name>
    <name type="common">Thermochaetoides thermophila</name>
    <dbReference type="NCBI Taxonomy" id="759272"/>
    <lineage>
        <taxon>Eukaryota</taxon>
        <taxon>Fungi</taxon>
        <taxon>Dikarya</taxon>
        <taxon>Ascomycota</taxon>
        <taxon>Pezizomycotina</taxon>
        <taxon>Sordariomycetes</taxon>
        <taxon>Sordariomycetidae</taxon>
        <taxon>Sordariales</taxon>
        <taxon>Chaetomiaceae</taxon>
        <taxon>Thermochaetoides</taxon>
    </lineage>
</organism>
<feature type="compositionally biased region" description="Polar residues" evidence="1">
    <location>
        <begin position="8"/>
        <end position="17"/>
    </location>
</feature>
<keyword evidence="3" id="KW-1185">Reference proteome</keyword>
<accession>G0RY66</accession>
<dbReference type="HOGENOM" id="CLU_2170781_0_0_1"/>
<dbReference type="GeneID" id="18254598"/>
<proteinExistence type="predicted"/>
<reference evidence="2 3" key="1">
    <citation type="journal article" date="2011" name="Cell">
        <title>Insight into structure and assembly of the nuclear pore complex by utilizing the genome of a eukaryotic thermophile.</title>
        <authorList>
            <person name="Amlacher S."/>
            <person name="Sarges P."/>
            <person name="Flemming D."/>
            <person name="van Noort V."/>
            <person name="Kunze R."/>
            <person name="Devos D.P."/>
            <person name="Arumugam M."/>
            <person name="Bork P."/>
            <person name="Hurt E."/>
        </authorList>
    </citation>
    <scope>NUCLEOTIDE SEQUENCE [LARGE SCALE GENOMIC DNA]</scope>
    <source>
        <strain evidence="3">DSM 1495 / CBS 144.50 / IMI 039719</strain>
    </source>
</reference>
<gene>
    <name evidence="2" type="ORF">CTHT_0005600</name>
</gene>
<dbReference type="RefSeq" id="XP_006691094.1">
    <property type="nucleotide sequence ID" value="XM_006691031.1"/>
</dbReference>
<evidence type="ECO:0000256" key="1">
    <source>
        <dbReference type="SAM" id="MobiDB-lite"/>
    </source>
</evidence>